<sequence>MKYLLLVILAIGSAHASTKVEVKNNRITVQENGIRQDYGTVRKVETTPSGQVKIYSNKNFSGAAVTIDRFGNTDVQRYNKSSVSSCTYNCQLDLEDEEDEE</sequence>
<dbReference type="Proteomes" id="UP001437386">
    <property type="component" value="Segment"/>
</dbReference>
<name>A0AAX4Q3V2_9CAUD</name>
<evidence type="ECO:0000313" key="2">
    <source>
        <dbReference type="Proteomes" id="UP001437386"/>
    </source>
</evidence>
<proteinExistence type="predicted"/>
<accession>A0AAX4Q3V2</accession>
<evidence type="ECO:0000313" key="1">
    <source>
        <dbReference type="EMBL" id="XAG95794.1"/>
    </source>
</evidence>
<gene>
    <name evidence="1" type="ORF">U7154_000027</name>
</gene>
<protein>
    <submittedName>
        <fullName evidence="1">Uncharacterized protein</fullName>
    </submittedName>
</protein>
<keyword evidence="2" id="KW-1185">Reference proteome</keyword>
<dbReference type="EMBL" id="PP579741">
    <property type="protein sequence ID" value="XAG95794.1"/>
    <property type="molecule type" value="Genomic_DNA"/>
</dbReference>
<organism evidence="1 2">
    <name type="scientific">Enterobacter phage KKP_3711</name>
    <dbReference type="NCBI Taxonomy" id="3109398"/>
    <lineage>
        <taxon>Viruses</taxon>
        <taxon>Duplodnaviria</taxon>
        <taxon>Heunggongvirae</taxon>
        <taxon>Uroviricota</taxon>
        <taxon>Caudoviricetes</taxon>
        <taxon>Demerecviridae</taxon>
        <taxon>Markadamsvirinae</taxon>
    </lineage>
</organism>
<reference evidence="1 2" key="1">
    <citation type="submission" date="2024-04" db="EMBL/GenBank/DDBJ databases">
        <authorList>
            <person name="Wojcicki M."/>
            <person name="Srednicka P."/>
            <person name="Shymialevich D."/>
            <person name="Sokolowska B."/>
        </authorList>
    </citation>
    <scope>NUCLEOTIDE SEQUENCE [LARGE SCALE GENOMIC DNA]</scope>
</reference>